<dbReference type="SMART" id="SM00543">
    <property type="entry name" value="MIF4G"/>
    <property type="match status" value="1"/>
</dbReference>
<dbReference type="SUPFAM" id="SSF48371">
    <property type="entry name" value="ARM repeat"/>
    <property type="match status" value="3"/>
</dbReference>
<dbReference type="CDD" id="cd11559">
    <property type="entry name" value="W2_eIF4G1_like"/>
    <property type="match status" value="1"/>
</dbReference>
<feature type="compositionally biased region" description="Basic and acidic residues" evidence="6">
    <location>
        <begin position="630"/>
        <end position="640"/>
    </location>
</feature>
<evidence type="ECO:0000259" key="7">
    <source>
        <dbReference type="PROSITE" id="PS51363"/>
    </source>
</evidence>
<dbReference type="GeneID" id="106159282"/>
<dbReference type="GO" id="GO:0016281">
    <property type="term" value="C:eukaryotic translation initiation factor 4F complex"/>
    <property type="evidence" value="ECO:0007669"/>
    <property type="project" value="TreeGrafter"/>
</dbReference>
<keyword evidence="2 10" id="KW-0396">Initiation factor</keyword>
<feature type="domain" description="MI" evidence="8">
    <location>
        <begin position="1408"/>
        <end position="1530"/>
    </location>
</feature>
<evidence type="ECO:0000259" key="8">
    <source>
        <dbReference type="PROSITE" id="PS51366"/>
    </source>
</evidence>
<dbReference type="FunFam" id="1.25.40.180:FF:000042">
    <property type="entry name" value="Eukaryotic translation initiation factor 4 gamma"/>
    <property type="match status" value="1"/>
</dbReference>
<dbReference type="Proteomes" id="UP000085678">
    <property type="component" value="Unplaced"/>
</dbReference>
<feature type="compositionally biased region" description="Low complexity" evidence="6">
    <location>
        <begin position="522"/>
        <end position="534"/>
    </location>
</feature>
<evidence type="ECO:0000256" key="1">
    <source>
        <dbReference type="ARBA" id="ARBA00005775"/>
    </source>
</evidence>
<keyword evidence="5" id="KW-0648">Protein biosynthesis</keyword>
<feature type="compositionally biased region" description="Polar residues" evidence="6">
    <location>
        <begin position="611"/>
        <end position="621"/>
    </location>
</feature>
<dbReference type="GO" id="GO:0003729">
    <property type="term" value="F:mRNA binding"/>
    <property type="evidence" value="ECO:0007669"/>
    <property type="project" value="TreeGrafter"/>
</dbReference>
<feature type="compositionally biased region" description="Low complexity" evidence="6">
    <location>
        <begin position="341"/>
        <end position="354"/>
    </location>
</feature>
<feature type="region of interest" description="Disordered" evidence="6">
    <location>
        <begin position="901"/>
        <end position="926"/>
    </location>
</feature>
<dbReference type="FunFam" id="1.25.40.180:FF:000003">
    <property type="entry name" value="Putative eukaryotic translation initiation factor 4 gamma 1"/>
    <property type="match status" value="1"/>
</dbReference>
<feature type="region of interest" description="Disordered" evidence="6">
    <location>
        <begin position="258"/>
        <end position="305"/>
    </location>
</feature>
<evidence type="ECO:0000313" key="10">
    <source>
        <dbReference type="RefSeq" id="XP_013390966.1"/>
    </source>
</evidence>
<feature type="region of interest" description="Disordered" evidence="6">
    <location>
        <begin position="858"/>
        <end position="886"/>
    </location>
</feature>
<feature type="compositionally biased region" description="Basic and acidic residues" evidence="6">
    <location>
        <begin position="1376"/>
        <end position="1387"/>
    </location>
</feature>
<gene>
    <name evidence="10" type="primary">LOC106159282</name>
</gene>
<dbReference type="Pfam" id="PF02847">
    <property type="entry name" value="MA3"/>
    <property type="match status" value="1"/>
</dbReference>
<dbReference type="Pfam" id="PF02854">
    <property type="entry name" value="MIF4G"/>
    <property type="match status" value="1"/>
</dbReference>
<dbReference type="RefSeq" id="XP_013390966.1">
    <property type="nucleotide sequence ID" value="XM_013535512.1"/>
</dbReference>
<dbReference type="InterPro" id="IPR003307">
    <property type="entry name" value="W2_domain"/>
</dbReference>
<reference evidence="10" key="2">
    <citation type="submission" date="2025-08" db="UniProtKB">
        <authorList>
            <consortium name="RefSeq"/>
        </authorList>
    </citation>
    <scope>IDENTIFICATION</scope>
</reference>
<dbReference type="InterPro" id="IPR049485">
    <property type="entry name" value="eIF4G1-like_eIF4E-bd"/>
</dbReference>
<feature type="domain" description="W2" evidence="7">
    <location>
        <begin position="1600"/>
        <end position="1769"/>
    </location>
</feature>
<evidence type="ECO:0000256" key="5">
    <source>
        <dbReference type="ARBA" id="ARBA00022917"/>
    </source>
</evidence>
<keyword evidence="4" id="KW-0810">Translation regulation</keyword>
<sequence length="1770" mass="195269">MNIHPRRHPSYTPQEQAPGQQQQRGQQSNYPGQAGATAAALPRPEVEYQPIQQTGFPVQQQVYYQQQQQQPPQQTQQQQEQPQVRTAIVSATGATTHDLNKPPLAPQSAQQMAAQNNPSGQQSMAAQPQYLYMPATNQQSIRQPFFRSPQPTMSQRMPNQGQATRQMQAQYGTSPNQQYPYNTMPQMYMQQPGQGTYIPQPQPMVIQYQAPQGIRPQYITTSQQGQFVATQPYYQTGQTSQPTPTSEYSSAQTTTAPFFQKTQIRQPTPTLYYPPSNPQQMTLQQPARPPSQPSAAMTPQQTYQKREKRIIQIVNPNTGKDITEDITHISGAQKSGTPPLSDSSSARDTPTSSSTPPPAGLNQNEIAAQFAAQVAATLKPGMQHPVPRHPDHVGMATAEPEDPTKQEDAVQQPTVATTTTTSEGGTNQEEDDTLQEKDVPQETTTSPQQVTVPTAASSDVKDTKEVAAAQRASEVKTAEVSVSSATEVDVPLSTERTSAPVEGDERTRDSSAVSGESTVDGAAPSKGAPAAAPAVKREEIASVVKEPVTAVQETPVPAVVPDEGRKASLTRKQKQPEPSQKAEDRPGTDLDASDMDQASTSQQSSADHDNSSSTPVVNNIDKQPPPPGEQKGEHKSRPETKQGPPLSEISLPAEMVKTDSSASQGLQGLSLPAEMVRTTTAVADQPTKGLSGLQLPSEMMRSSESTKEVANVEPEEKGDSVKSNAKADDKGDPASVRQVEIEVVEKDNENNVAEENQKNSAKTLESQQKGDQAPPTPELKYEYKEDQWSPLNPEGKKEYDREFLLQMQFSSDSLTKPEGLPKLPDVILERPHSRPMKGNLYSGAHSGGVDFTPGFVKSAVSPRGPGGPMGGGGGSGGRRSQQKPQKEIKIIRSVQISQEAQLKPTENAWKPAKKDNNKEKDEEAKTEDLLRRVRGILNKLTPQKFAVLMEQILQLPIDSEPKLKGLIDLIYEKAVDEPNFSVAYANMCKHLARLKVPDEAGTGREVNFRKLLLNKCQREFEQNNEDETENETEKQKKLKELEEADTEEKKKLIQMQIDEKEMKARRRSLGNIKFIGELFKLEMLTEAIMHNCLFKLLKAGDEESIECLCRLMSTVGKLIDHPKAKPKVDQYFNRMNQIVQQRKTSSRVRFMLQDVIDLRQSNWVPRRDETNPKTIDQIHKEAEKEAAEKALLRDLAPQQHQMGQQGRPRGRERGDRGGNQPQRQDESGWSTVGSAKASRIDPSKMKISKQPVDDNIQLGPGGRPGFGSWGRGSSGGGAGAKASQENERPSTPSNRYAALSGSTDGLDQRGLGRGAARGLAARDAKGRGQMMRPGRHMGRMSREEEKESREGALNAARHLARPASRDSSLEGSSRGNSRENSKTRMTESRPSPVEKAPSPLAQELSKADMERKTKAIIDEFLHLQDIKEAILCVSELNSPGMMHHFVSTALNHVLERSVQARRHTGHLLHDLVKQKYLTVDAYLKGLKEILEFAEDMEIDIPKIWDYLGELIGPMVQDGSIPLSFLRDACELLVVSNKAGTLIAAVLHDASHRLGHIRIGELWAASGLAWTDFLAKGCDVEAFVKKHKLEFLTSPEVQSPKPEKPLTVEQLREGLSEILLKRQAENDDVIDWIEAKVPESETKNPQFIRVLMTAVCQSAIQGTGSHATVNESEIAKRALLLTKYLDNEAELELQALFALQALVHSLEHPPMMLQRFFDKLYDEDVISEDAFNQWDSSTDPGEQEGKGVAQKSVVQFFTWLRNTDADTAEAD</sequence>
<feature type="compositionally biased region" description="Gly residues" evidence="6">
    <location>
        <begin position="864"/>
        <end position="877"/>
    </location>
</feature>
<dbReference type="PANTHER" id="PTHR23253">
    <property type="entry name" value="EUKARYOTIC TRANSLATION INITIATION FACTOR 4 GAMMA"/>
    <property type="match status" value="1"/>
</dbReference>
<dbReference type="PROSITE" id="PS51363">
    <property type="entry name" value="W2"/>
    <property type="match status" value="1"/>
</dbReference>
<keyword evidence="9" id="KW-1185">Reference proteome</keyword>
<feature type="compositionally biased region" description="Low complexity" evidence="6">
    <location>
        <begin position="660"/>
        <end position="671"/>
    </location>
</feature>
<feature type="compositionally biased region" description="Low complexity" evidence="6">
    <location>
        <begin position="441"/>
        <end position="454"/>
    </location>
</feature>
<dbReference type="GO" id="GO:0003743">
    <property type="term" value="F:translation initiation factor activity"/>
    <property type="evidence" value="ECO:0007669"/>
    <property type="project" value="UniProtKB-KW"/>
</dbReference>
<evidence type="ECO:0000256" key="4">
    <source>
        <dbReference type="ARBA" id="ARBA00022845"/>
    </source>
</evidence>
<feature type="compositionally biased region" description="Gly residues" evidence="6">
    <location>
        <begin position="1259"/>
        <end position="1279"/>
    </location>
</feature>
<accession>A0A1S3HZG5</accession>
<keyword evidence="3" id="KW-0597">Phosphoprotein</keyword>
<feature type="region of interest" description="Disordered" evidence="6">
    <location>
        <begin position="1194"/>
        <end position="1407"/>
    </location>
</feature>
<reference evidence="10" key="1">
    <citation type="journal article" date="2015" name="Nat. Commun.">
        <title>The Lingula genome provides insights into brachiopod evolution and the origin of phosphate biomineralization.</title>
        <authorList>
            <person name="Luo Y.J."/>
            <person name="Takeuchi T."/>
            <person name="Koyanagi R."/>
            <person name="Yamada L."/>
            <person name="Kanda M."/>
            <person name="Khalturina M."/>
            <person name="Fujie M."/>
            <person name="Yamasaki S.I."/>
            <person name="Endo K."/>
            <person name="Satoh N."/>
        </authorList>
    </citation>
    <scope>NUCLEOTIDE SEQUENCE</scope>
</reference>
<feature type="compositionally biased region" description="Polar residues" evidence="6">
    <location>
        <begin position="750"/>
        <end position="770"/>
    </location>
</feature>
<dbReference type="KEGG" id="lak:106159282"/>
<evidence type="ECO:0000313" key="9">
    <source>
        <dbReference type="Proteomes" id="UP000085678"/>
    </source>
</evidence>
<protein>
    <submittedName>
        <fullName evidence="10">Eukaryotic translation initiation factor 4 gamma 1 isoform X1</fullName>
    </submittedName>
</protein>
<dbReference type="GO" id="GO:0006417">
    <property type="term" value="P:regulation of translation"/>
    <property type="evidence" value="ECO:0007669"/>
    <property type="project" value="UniProtKB-KW"/>
</dbReference>
<comment type="similarity">
    <text evidence="1">Belongs to the eukaryotic initiation factor 4G family.</text>
</comment>
<feature type="compositionally biased region" description="Basic and acidic residues" evidence="6">
    <location>
        <begin position="912"/>
        <end position="926"/>
    </location>
</feature>
<dbReference type="FunFam" id="1.25.40.180:FF:000001">
    <property type="entry name" value="Eukaryotic translation initiation factor 4 gamma, 3, putative"/>
    <property type="match status" value="1"/>
</dbReference>
<evidence type="ECO:0000256" key="6">
    <source>
        <dbReference type="SAM" id="MobiDB-lite"/>
    </source>
</evidence>
<feature type="compositionally biased region" description="Low complexity" evidence="6">
    <location>
        <begin position="13"/>
        <end position="33"/>
    </location>
</feature>
<feature type="compositionally biased region" description="Polar residues" evidence="6">
    <location>
        <begin position="258"/>
        <end position="269"/>
    </location>
</feature>
<dbReference type="Pfam" id="PF21140">
    <property type="entry name" value="eIF4G1-like_eIF4E-bd"/>
    <property type="match status" value="1"/>
</dbReference>
<dbReference type="SMART" id="SM00515">
    <property type="entry name" value="eIF5C"/>
    <property type="match status" value="1"/>
</dbReference>
<feature type="compositionally biased region" description="Low complexity" evidence="6">
    <location>
        <begin position="1304"/>
        <end position="1319"/>
    </location>
</feature>
<feature type="compositionally biased region" description="Basic and acidic residues" evidence="6">
    <location>
        <begin position="739"/>
        <end position="749"/>
    </location>
</feature>
<dbReference type="Gene3D" id="1.25.40.180">
    <property type="match status" value="3"/>
</dbReference>
<evidence type="ECO:0000256" key="2">
    <source>
        <dbReference type="ARBA" id="ARBA00022540"/>
    </source>
</evidence>
<feature type="compositionally biased region" description="Basic and acidic residues" evidence="6">
    <location>
        <begin position="1340"/>
        <end position="1350"/>
    </location>
</feature>
<feature type="region of interest" description="Disordered" evidence="6">
    <location>
        <begin position="1"/>
        <end position="122"/>
    </location>
</feature>
<feature type="region of interest" description="Disordered" evidence="6">
    <location>
        <begin position="381"/>
        <end position="795"/>
    </location>
</feature>
<proteinExistence type="inferred from homology"/>
<feature type="compositionally biased region" description="Low complexity" evidence="6">
    <location>
        <begin position="57"/>
        <end position="84"/>
    </location>
</feature>
<feature type="compositionally biased region" description="Polar residues" evidence="6">
    <location>
        <begin position="330"/>
        <end position="340"/>
    </location>
</feature>
<feature type="region of interest" description="Disordered" evidence="6">
    <location>
        <begin position="329"/>
        <end position="362"/>
    </location>
</feature>
<dbReference type="InParanoid" id="A0A1S3HZG5"/>
<feature type="compositionally biased region" description="Low complexity" evidence="6">
    <location>
        <begin position="409"/>
        <end position="421"/>
    </location>
</feature>
<dbReference type="FunCoup" id="A0A1S3HZG5">
    <property type="interactions" value="1648"/>
</dbReference>
<dbReference type="PANTHER" id="PTHR23253:SF78">
    <property type="entry name" value="EUKARYOTIC TRANSLATION INITIATION FACTOR 4G1, ISOFORM B-RELATED"/>
    <property type="match status" value="1"/>
</dbReference>
<dbReference type="STRING" id="7574.A0A1S3HZG5"/>
<feature type="compositionally biased region" description="Low complexity" evidence="6">
    <location>
        <begin position="1198"/>
        <end position="1207"/>
    </location>
</feature>
<name>A0A1S3HZG5_LINAN</name>
<evidence type="ECO:0000256" key="3">
    <source>
        <dbReference type="ARBA" id="ARBA00022553"/>
    </source>
</evidence>
<dbReference type="OrthoDB" id="514777at2759"/>
<dbReference type="InterPro" id="IPR016024">
    <property type="entry name" value="ARM-type_fold"/>
</dbReference>
<dbReference type="PROSITE" id="PS51366">
    <property type="entry name" value="MI"/>
    <property type="match status" value="1"/>
</dbReference>
<dbReference type="Pfam" id="PF02020">
    <property type="entry name" value="W2"/>
    <property type="match status" value="1"/>
</dbReference>
<feature type="compositionally biased region" description="Polar residues" evidence="6">
    <location>
        <begin position="107"/>
        <end position="122"/>
    </location>
</feature>
<feature type="compositionally biased region" description="Basic and acidic residues" evidence="6">
    <location>
        <begin position="714"/>
        <end position="732"/>
    </location>
</feature>
<organism evidence="9 10">
    <name type="scientific">Lingula anatina</name>
    <name type="common">Brachiopod</name>
    <name type="synonym">Lingula unguis</name>
    <dbReference type="NCBI Taxonomy" id="7574"/>
    <lineage>
        <taxon>Eukaryota</taxon>
        <taxon>Metazoa</taxon>
        <taxon>Spiralia</taxon>
        <taxon>Lophotrochozoa</taxon>
        <taxon>Brachiopoda</taxon>
        <taxon>Linguliformea</taxon>
        <taxon>Lingulata</taxon>
        <taxon>Lingulida</taxon>
        <taxon>Linguloidea</taxon>
        <taxon>Lingulidae</taxon>
        <taxon>Lingula</taxon>
    </lineage>
</organism>
<dbReference type="InterPro" id="IPR003890">
    <property type="entry name" value="MIF4G-like_typ-3"/>
</dbReference>
<dbReference type="SMART" id="SM00544">
    <property type="entry name" value="MA3"/>
    <property type="match status" value="1"/>
</dbReference>
<feature type="compositionally biased region" description="Low complexity" evidence="6">
    <location>
        <begin position="595"/>
        <end position="605"/>
    </location>
</feature>
<dbReference type="InterPro" id="IPR003891">
    <property type="entry name" value="Initiation_fac_eIF4g_MI"/>
</dbReference>